<evidence type="ECO:0000313" key="10">
    <source>
        <dbReference type="EMBL" id="MCC2255836.1"/>
    </source>
</evidence>
<dbReference type="InterPro" id="IPR024528">
    <property type="entry name" value="ThrE_2"/>
</dbReference>
<dbReference type="PANTHER" id="PTHR34390:SF1">
    <property type="entry name" value="SUCCINATE TRANSPORTER SUBUNIT YJJB-RELATED"/>
    <property type="match status" value="1"/>
</dbReference>
<accession>A0ABS8G0R4</accession>
<dbReference type="InterPro" id="IPR050539">
    <property type="entry name" value="ThrE_Dicarb/AminoAcid_Exp"/>
</dbReference>
<feature type="transmembrane region" description="Helical" evidence="8">
    <location>
        <begin position="24"/>
        <end position="47"/>
    </location>
</feature>
<sequence length="147" mass="16387">MIQVIAAAIGAVGFSIVFGIRHRYIWVIALNAGLSWTLYLICCMWMNDFWSNLLTAAFCSMFAAVAARFTEVPAVVMQMPATVPMIPGGSLYYTMYYAMEGNRELFASYFQATFRTIFAMAIGFALTEVILKQYGGRLTEAVAKIKK</sequence>
<evidence type="ECO:0000256" key="2">
    <source>
        <dbReference type="ARBA" id="ARBA00022475"/>
    </source>
</evidence>
<evidence type="ECO:0000256" key="6">
    <source>
        <dbReference type="ARBA" id="ARBA00023136"/>
    </source>
</evidence>
<dbReference type="EMBL" id="JAJEQX010000037">
    <property type="protein sequence ID" value="MCC2255836.1"/>
    <property type="molecule type" value="Genomic_DNA"/>
</dbReference>
<evidence type="ECO:0000256" key="3">
    <source>
        <dbReference type="ARBA" id="ARBA00022519"/>
    </source>
</evidence>
<feature type="domain" description="Threonine/Serine exporter ThrE" evidence="9">
    <location>
        <begin position="3"/>
        <end position="130"/>
    </location>
</feature>
<keyword evidence="4 8" id="KW-0812">Transmembrane</keyword>
<evidence type="ECO:0000256" key="4">
    <source>
        <dbReference type="ARBA" id="ARBA00022692"/>
    </source>
</evidence>
<dbReference type="Pfam" id="PF12821">
    <property type="entry name" value="ThrE_2"/>
    <property type="match status" value="1"/>
</dbReference>
<proteinExistence type="inferred from homology"/>
<dbReference type="PANTHER" id="PTHR34390">
    <property type="entry name" value="UPF0442 PROTEIN YJJB-RELATED"/>
    <property type="match status" value="1"/>
</dbReference>
<keyword evidence="3" id="KW-0997">Cell inner membrane</keyword>
<comment type="subcellular location">
    <subcellularLocation>
        <location evidence="1">Cell membrane</location>
        <topology evidence="1">Multi-pass membrane protein</topology>
    </subcellularLocation>
</comment>
<comment type="caution">
    <text evidence="10">The sequence shown here is derived from an EMBL/GenBank/DDBJ whole genome shotgun (WGS) entry which is preliminary data.</text>
</comment>
<evidence type="ECO:0000256" key="1">
    <source>
        <dbReference type="ARBA" id="ARBA00004651"/>
    </source>
</evidence>
<reference evidence="10 11" key="1">
    <citation type="submission" date="2021-10" db="EMBL/GenBank/DDBJ databases">
        <title>Anaerobic single-cell dispensing facilitates the cultivation of human gut bacteria.</title>
        <authorList>
            <person name="Afrizal A."/>
        </authorList>
    </citation>
    <scope>NUCLEOTIDE SEQUENCE [LARGE SCALE GENOMIC DNA]</scope>
    <source>
        <strain evidence="10 11">CLA-AA-H200</strain>
    </source>
</reference>
<evidence type="ECO:0000256" key="5">
    <source>
        <dbReference type="ARBA" id="ARBA00022989"/>
    </source>
</evidence>
<name>A0ABS8G0R4_9FIRM</name>
<dbReference type="RefSeq" id="WP_227708818.1">
    <property type="nucleotide sequence ID" value="NZ_JAJEQX010000037.1"/>
</dbReference>
<keyword evidence="11" id="KW-1185">Reference proteome</keyword>
<keyword evidence="2" id="KW-1003">Cell membrane</keyword>
<gene>
    <name evidence="10" type="ORF">LKD70_15695</name>
</gene>
<keyword evidence="5 8" id="KW-1133">Transmembrane helix</keyword>
<evidence type="ECO:0000259" key="9">
    <source>
        <dbReference type="Pfam" id="PF12821"/>
    </source>
</evidence>
<evidence type="ECO:0000256" key="7">
    <source>
        <dbReference type="ARBA" id="ARBA00034125"/>
    </source>
</evidence>
<keyword evidence="6 8" id="KW-0472">Membrane</keyword>
<dbReference type="Proteomes" id="UP001198151">
    <property type="component" value="Unassembled WGS sequence"/>
</dbReference>
<protein>
    <submittedName>
        <fullName evidence="10">Threonine/serine exporter family protein</fullName>
    </submittedName>
</protein>
<feature type="transmembrane region" description="Helical" evidence="8">
    <location>
        <begin position="81"/>
        <end position="99"/>
    </location>
</feature>
<feature type="transmembrane region" description="Helical" evidence="8">
    <location>
        <begin position="105"/>
        <end position="127"/>
    </location>
</feature>
<organism evidence="10 11">
    <name type="scientific">Ruminococcus turbiniformis</name>
    <dbReference type="NCBI Taxonomy" id="2881258"/>
    <lineage>
        <taxon>Bacteria</taxon>
        <taxon>Bacillati</taxon>
        <taxon>Bacillota</taxon>
        <taxon>Clostridia</taxon>
        <taxon>Eubacteriales</taxon>
        <taxon>Oscillospiraceae</taxon>
        <taxon>Ruminococcus</taxon>
    </lineage>
</organism>
<evidence type="ECO:0000313" key="11">
    <source>
        <dbReference type="Proteomes" id="UP001198151"/>
    </source>
</evidence>
<feature type="transmembrane region" description="Helical" evidence="8">
    <location>
        <begin position="53"/>
        <end position="69"/>
    </location>
</feature>
<evidence type="ECO:0000256" key="8">
    <source>
        <dbReference type="SAM" id="Phobius"/>
    </source>
</evidence>
<comment type="similarity">
    <text evidence="7">Belongs to the ThrE exporter (TC 2.A.79) family.</text>
</comment>